<accession>A0A7W7QFK6</accession>
<dbReference type="AlphaFoldDB" id="A0A7W7QFK6"/>
<comment type="caution">
    <text evidence="1">The sequence shown here is derived from an EMBL/GenBank/DDBJ whole genome shotgun (WGS) entry which is preliminary data.</text>
</comment>
<evidence type="ECO:0000313" key="2">
    <source>
        <dbReference type="Proteomes" id="UP000520767"/>
    </source>
</evidence>
<sequence>MDQFTATMCSEGDLCDEQIEQVCSTIFSPGDRPLEVWLADAMERFVWRIRPWIPLWVSFAHWSVRWCVHRERQQLIFLARDMLSTYLTARRLDSRVGTGLDIRLAHASRNHHGSVSKIMGTGSTGHFVPKPFAVVDSGCYGTVVSRLVEDLDSPATPAEHAACLFFFSRNPRIFGFLNYLLSPSILEADILGHDVADFVIYAGDLLEALPKPYRVVDHGDIFAGEIQDLLTFCLSMAVLKEVDDYVDAGPLASISQTQRRALELYNVYAYAGSNRALGDSLLFHAPAPQQLPASYGFDDLDFHSFPPQNEIFGSVPG</sequence>
<gene>
    <name evidence="1" type="ORF">FHR82_008985</name>
</gene>
<reference evidence="1 2" key="1">
    <citation type="submission" date="2020-08" db="EMBL/GenBank/DDBJ databases">
        <title>Genomic Encyclopedia of Type Strains, Phase III (KMG-III): the genomes of soil and plant-associated and newly described type strains.</title>
        <authorList>
            <person name="Whitman W."/>
        </authorList>
    </citation>
    <scope>NUCLEOTIDE SEQUENCE [LARGE SCALE GENOMIC DNA]</scope>
    <source>
        <strain evidence="1 2">CECT 8960</strain>
    </source>
</reference>
<keyword evidence="2" id="KW-1185">Reference proteome</keyword>
<dbReference type="EMBL" id="JACHJQ010000016">
    <property type="protein sequence ID" value="MBB4912711.1"/>
    <property type="molecule type" value="Genomic_DNA"/>
</dbReference>
<organism evidence="1 2">
    <name type="scientific">Actinophytocola algeriensis</name>
    <dbReference type="NCBI Taxonomy" id="1768010"/>
    <lineage>
        <taxon>Bacteria</taxon>
        <taxon>Bacillati</taxon>
        <taxon>Actinomycetota</taxon>
        <taxon>Actinomycetes</taxon>
        <taxon>Pseudonocardiales</taxon>
        <taxon>Pseudonocardiaceae</taxon>
    </lineage>
</organism>
<name>A0A7W7QFK6_9PSEU</name>
<dbReference type="Proteomes" id="UP000520767">
    <property type="component" value="Unassembled WGS sequence"/>
</dbReference>
<protein>
    <submittedName>
        <fullName evidence="1">Uncharacterized protein</fullName>
    </submittedName>
</protein>
<proteinExistence type="predicted"/>
<evidence type="ECO:0000313" key="1">
    <source>
        <dbReference type="EMBL" id="MBB4912711.1"/>
    </source>
</evidence>
<dbReference type="RefSeq" id="WP_184816692.1">
    <property type="nucleotide sequence ID" value="NZ_JACHJQ010000016.1"/>
</dbReference>